<evidence type="ECO:0000259" key="1">
    <source>
        <dbReference type="Pfam" id="PF02796"/>
    </source>
</evidence>
<dbReference type="AlphaFoldDB" id="A0A177NK45"/>
<feature type="domain" description="Resolvase HTH" evidence="1">
    <location>
        <begin position="227"/>
        <end position="259"/>
    </location>
</feature>
<dbReference type="Pfam" id="PF03090">
    <property type="entry name" value="Replicase"/>
    <property type="match status" value="1"/>
</dbReference>
<accession>A0A177NK45</accession>
<evidence type="ECO:0000313" key="3">
    <source>
        <dbReference type="EMBL" id="OAI18232.1"/>
    </source>
</evidence>
<comment type="caution">
    <text evidence="3">The sequence shown here is derived from an EMBL/GenBank/DDBJ whole genome shotgun (WGS) entry which is preliminary data.</text>
</comment>
<gene>
    <name evidence="3" type="ORF">A1507_09880</name>
</gene>
<sequence length="265" mass="29363">MVYDLDRSDSALAWADAHLPAPAWVSVNPENGHCHIAYGLLAPVARTDAARAEPLRLAAAIEAAYGLKLDADRGYSGLITKNPLHPHWHVYCPATEAANNGYYELAELAEYVTLPKNLPRGREAAGIGRNVSLFDDLRKWSYSAVRSHWRPGGFKAWQSATLEKAQRLNQFAEPLPYAEVQSTAKSVAKWTWQRFTPSGFREYVERTHTSEIQAIRGKKGGIAKGRANEEKQANARLMHANGMSARQIAKELGCSPQSVLNWVSK</sequence>
<dbReference type="InterPro" id="IPR006120">
    <property type="entry name" value="Resolvase_HTH_dom"/>
</dbReference>
<dbReference type="Gene3D" id="1.10.340.50">
    <property type="match status" value="1"/>
</dbReference>
<protein>
    <recommendedName>
        <fullName evidence="5">Primase C-terminal 1 domain-containing protein</fullName>
    </recommendedName>
</protein>
<dbReference type="InterPro" id="IPR014820">
    <property type="entry name" value="PriCT_1"/>
</dbReference>
<reference evidence="3 4" key="1">
    <citation type="submission" date="2016-03" db="EMBL/GenBank/DDBJ databases">
        <authorList>
            <person name="Ploux O."/>
        </authorList>
    </citation>
    <scope>NUCLEOTIDE SEQUENCE [LARGE SCALE GENOMIC DNA]</scope>
    <source>
        <strain evidence="3 4">R-45378</strain>
    </source>
</reference>
<dbReference type="SUPFAM" id="SSF46689">
    <property type="entry name" value="Homeodomain-like"/>
    <property type="match status" value="1"/>
</dbReference>
<dbReference type="Gene3D" id="1.10.10.60">
    <property type="entry name" value="Homeodomain-like"/>
    <property type="match status" value="1"/>
</dbReference>
<dbReference type="Proteomes" id="UP000077857">
    <property type="component" value="Unassembled WGS sequence"/>
</dbReference>
<dbReference type="InterPro" id="IPR009057">
    <property type="entry name" value="Homeodomain-like_sf"/>
</dbReference>
<evidence type="ECO:0008006" key="5">
    <source>
        <dbReference type="Google" id="ProtNLM"/>
    </source>
</evidence>
<feature type="domain" description="Primase C-terminal 1" evidence="2">
    <location>
        <begin position="159"/>
        <end position="193"/>
    </location>
</feature>
<evidence type="ECO:0000313" key="4">
    <source>
        <dbReference type="Proteomes" id="UP000077857"/>
    </source>
</evidence>
<dbReference type="Pfam" id="PF02796">
    <property type="entry name" value="HTH_7"/>
    <property type="match status" value="1"/>
</dbReference>
<dbReference type="Pfam" id="PF08708">
    <property type="entry name" value="PriCT_1"/>
    <property type="match status" value="1"/>
</dbReference>
<evidence type="ECO:0000259" key="2">
    <source>
        <dbReference type="Pfam" id="PF08708"/>
    </source>
</evidence>
<dbReference type="EMBL" id="LUUJ01000061">
    <property type="protein sequence ID" value="OAI18232.1"/>
    <property type="molecule type" value="Genomic_DNA"/>
</dbReference>
<proteinExistence type="predicted"/>
<name>A0A177NK45_9GAMM</name>
<dbReference type="InterPro" id="IPR004322">
    <property type="entry name" value="Plasmid_replicase_bac"/>
</dbReference>
<dbReference type="GO" id="GO:0003677">
    <property type="term" value="F:DNA binding"/>
    <property type="evidence" value="ECO:0007669"/>
    <property type="project" value="InterPro"/>
</dbReference>
<dbReference type="GO" id="GO:0000150">
    <property type="term" value="F:DNA strand exchange activity"/>
    <property type="evidence" value="ECO:0007669"/>
    <property type="project" value="InterPro"/>
</dbReference>
<organism evidence="3 4">
    <name type="scientific">Methylomonas koyamae</name>
    <dbReference type="NCBI Taxonomy" id="702114"/>
    <lineage>
        <taxon>Bacteria</taxon>
        <taxon>Pseudomonadati</taxon>
        <taxon>Pseudomonadota</taxon>
        <taxon>Gammaproteobacteria</taxon>
        <taxon>Methylococcales</taxon>
        <taxon>Methylococcaceae</taxon>
        <taxon>Methylomonas</taxon>
    </lineage>
</organism>